<organism evidence="11 12">
    <name type="scientific">Anabarilius grahami</name>
    <name type="common">Kanglang fish</name>
    <name type="synonym">Barilius grahami</name>
    <dbReference type="NCBI Taxonomy" id="495550"/>
    <lineage>
        <taxon>Eukaryota</taxon>
        <taxon>Metazoa</taxon>
        <taxon>Chordata</taxon>
        <taxon>Craniata</taxon>
        <taxon>Vertebrata</taxon>
        <taxon>Euteleostomi</taxon>
        <taxon>Actinopterygii</taxon>
        <taxon>Neopterygii</taxon>
        <taxon>Teleostei</taxon>
        <taxon>Ostariophysi</taxon>
        <taxon>Cypriniformes</taxon>
        <taxon>Xenocyprididae</taxon>
        <taxon>Xenocypridinae</taxon>
        <taxon>Xenocypridinae incertae sedis</taxon>
        <taxon>Anabarilius</taxon>
    </lineage>
</organism>
<keyword evidence="9 10" id="KW-0472">Membrane</keyword>
<protein>
    <submittedName>
        <fullName evidence="11">Claudin-10</fullName>
    </submittedName>
</protein>
<dbReference type="GO" id="GO:0005886">
    <property type="term" value="C:plasma membrane"/>
    <property type="evidence" value="ECO:0007669"/>
    <property type="project" value="UniProtKB-SubCell"/>
</dbReference>
<keyword evidence="7" id="KW-0965">Cell junction</keyword>
<evidence type="ECO:0000256" key="9">
    <source>
        <dbReference type="ARBA" id="ARBA00023136"/>
    </source>
</evidence>
<reference evidence="11 12" key="1">
    <citation type="submission" date="2018-10" db="EMBL/GenBank/DDBJ databases">
        <title>Genome assembly for a Yunnan-Guizhou Plateau 3E fish, Anabarilius grahami (Regan), and its evolutionary and genetic applications.</title>
        <authorList>
            <person name="Jiang W."/>
        </authorList>
    </citation>
    <scope>NUCLEOTIDE SEQUENCE [LARGE SCALE GENOMIC DNA]</scope>
    <source>
        <strain evidence="11">AG-KIZ</strain>
        <tissue evidence="11">Muscle</tissue>
    </source>
</reference>
<evidence type="ECO:0000256" key="6">
    <source>
        <dbReference type="ARBA" id="ARBA00022692"/>
    </source>
</evidence>
<dbReference type="InterPro" id="IPR004031">
    <property type="entry name" value="PMP22/EMP/MP20/Claudin"/>
</dbReference>
<feature type="transmembrane region" description="Helical" evidence="10">
    <location>
        <begin position="17"/>
        <end position="39"/>
    </location>
</feature>
<evidence type="ECO:0000256" key="8">
    <source>
        <dbReference type="ARBA" id="ARBA00022989"/>
    </source>
</evidence>
<dbReference type="InterPro" id="IPR017974">
    <property type="entry name" value="Claudin_CS"/>
</dbReference>
<dbReference type="GO" id="GO:0005198">
    <property type="term" value="F:structural molecule activity"/>
    <property type="evidence" value="ECO:0007669"/>
    <property type="project" value="InterPro"/>
</dbReference>
<evidence type="ECO:0000256" key="4">
    <source>
        <dbReference type="ARBA" id="ARBA00022427"/>
    </source>
</evidence>
<dbReference type="AlphaFoldDB" id="A0A3N0XKM1"/>
<evidence type="ECO:0000256" key="10">
    <source>
        <dbReference type="SAM" id="Phobius"/>
    </source>
</evidence>
<dbReference type="Proteomes" id="UP000281406">
    <property type="component" value="Unassembled WGS sequence"/>
</dbReference>
<evidence type="ECO:0000313" key="12">
    <source>
        <dbReference type="Proteomes" id="UP000281406"/>
    </source>
</evidence>
<evidence type="ECO:0000313" key="11">
    <source>
        <dbReference type="EMBL" id="ROI52173.1"/>
    </source>
</evidence>
<feature type="transmembrane region" description="Helical" evidence="10">
    <location>
        <begin position="129"/>
        <end position="148"/>
    </location>
</feature>
<gene>
    <name evidence="11" type="ORF">DPX16_3443</name>
</gene>
<keyword evidence="8 10" id="KW-1133">Transmembrane helix</keyword>
<dbReference type="Gene3D" id="1.20.140.150">
    <property type="match status" value="1"/>
</dbReference>
<dbReference type="EMBL" id="RJVU01071064">
    <property type="protein sequence ID" value="ROI52173.1"/>
    <property type="molecule type" value="Genomic_DNA"/>
</dbReference>
<comment type="similarity">
    <text evidence="3">Belongs to the claudin family.</text>
</comment>
<evidence type="ECO:0000256" key="1">
    <source>
        <dbReference type="ARBA" id="ARBA00004435"/>
    </source>
</evidence>
<dbReference type="PROSITE" id="PS01346">
    <property type="entry name" value="CLAUDIN"/>
    <property type="match status" value="1"/>
</dbReference>
<comment type="subcellular location">
    <subcellularLocation>
        <location evidence="1">Cell junction</location>
        <location evidence="1">Tight junction</location>
    </subcellularLocation>
    <subcellularLocation>
        <location evidence="2">Cell membrane</location>
        <topology evidence="2">Multi-pass membrane protein</topology>
    </subcellularLocation>
</comment>
<evidence type="ECO:0000256" key="5">
    <source>
        <dbReference type="ARBA" id="ARBA00022475"/>
    </source>
</evidence>
<dbReference type="OrthoDB" id="8904666at2759"/>
<proteinExistence type="inferred from homology"/>
<keyword evidence="6 10" id="KW-0812">Transmembrane</keyword>
<name>A0A3N0XKM1_ANAGA</name>
<feature type="transmembrane region" description="Helical" evidence="10">
    <location>
        <begin position="95"/>
        <end position="117"/>
    </location>
</feature>
<accession>A0A3N0XKM1</accession>
<evidence type="ECO:0000256" key="7">
    <source>
        <dbReference type="ARBA" id="ARBA00022949"/>
    </source>
</evidence>
<dbReference type="Pfam" id="PF00822">
    <property type="entry name" value="PMP22_Claudin"/>
    <property type="match status" value="1"/>
</dbReference>
<feature type="transmembrane region" description="Helical" evidence="10">
    <location>
        <begin position="168"/>
        <end position="196"/>
    </location>
</feature>
<evidence type="ECO:0000256" key="2">
    <source>
        <dbReference type="ARBA" id="ARBA00004651"/>
    </source>
</evidence>
<dbReference type="PANTHER" id="PTHR12002">
    <property type="entry name" value="CLAUDIN"/>
    <property type="match status" value="1"/>
</dbReference>
<comment type="caution">
    <text evidence="11">The sequence shown here is derived from an EMBL/GenBank/DDBJ whole genome shotgun (WGS) entry which is preliminary data.</text>
</comment>
<dbReference type="InterPro" id="IPR006187">
    <property type="entry name" value="Claudin"/>
</dbReference>
<keyword evidence="5" id="KW-1003">Cell membrane</keyword>
<keyword evidence="4" id="KW-0796">Tight junction</keyword>
<keyword evidence="12" id="KW-1185">Reference proteome</keyword>
<sequence>MSVGSDDRTMRKSLIQVFGFLFSTLGWLFVSCTLAMNYWRVIFVGGKGGSWMIKSSWYWSNLWRDCVTDTSSVTNCRDYDALWAVTPYVQGVRGLLMVGMSLGFVAAVLCFIGMDCTYIGGSGKTKDKILFSGAAFHFVGGVSALAAYCLYTNRVASTAFSPVVDRSIIRYGIGTPIFLGLAGSFFIILGSILYAVTVIPTRILSAFAASAAEAPPSYGQRAASKSLYTTPYYALSQRSGGSRVSSISHVTAEKISARDTFV</sequence>
<evidence type="ECO:0000256" key="3">
    <source>
        <dbReference type="ARBA" id="ARBA00008295"/>
    </source>
</evidence>
<dbReference type="PRINTS" id="PR01077">
    <property type="entry name" value="CLAUDIN"/>
</dbReference>
<dbReference type="GO" id="GO:0005923">
    <property type="term" value="C:bicellular tight junction"/>
    <property type="evidence" value="ECO:0007669"/>
    <property type="project" value="UniProtKB-SubCell"/>
</dbReference>